<reference evidence="3 4" key="1">
    <citation type="submission" date="2016-10" db="EMBL/GenBank/DDBJ databases">
        <authorList>
            <person name="de Groot N.N."/>
        </authorList>
    </citation>
    <scope>NUCLEOTIDE SEQUENCE [LARGE SCALE GENOMIC DNA]</scope>
    <source>
        <strain evidence="3 4">CGMCC 1.10228</strain>
    </source>
</reference>
<accession>A0A1G8B2I0</accession>
<dbReference type="RefSeq" id="WP_093273836.1">
    <property type="nucleotide sequence ID" value="NZ_FNDD01000012.1"/>
</dbReference>
<keyword evidence="4" id="KW-1185">Reference proteome</keyword>
<dbReference type="Proteomes" id="UP000198854">
    <property type="component" value="Unassembled WGS sequence"/>
</dbReference>
<gene>
    <name evidence="3" type="ORF">SAMN04488136_11296</name>
</gene>
<sequence length="116" mass="13472">MFKRMLLLVALLVPFAAQVQASGPVRETIKVKRKIKSEKHKVKKTVNNTKRTVNELEQGTYVENSVKRKVDDVTDPITDKVDTVKDLTDPNELKKRAKEEVKDKEQEAFDDWLYEK</sequence>
<feature type="chain" id="PRO_5011597552" evidence="2">
    <location>
        <begin position="22"/>
        <end position="116"/>
    </location>
</feature>
<evidence type="ECO:0000313" key="3">
    <source>
        <dbReference type="EMBL" id="SDH27388.1"/>
    </source>
</evidence>
<evidence type="ECO:0000256" key="2">
    <source>
        <dbReference type="SAM" id="SignalP"/>
    </source>
</evidence>
<protein>
    <submittedName>
        <fullName evidence="3">Uncharacterized protein</fullName>
    </submittedName>
</protein>
<evidence type="ECO:0000256" key="1">
    <source>
        <dbReference type="SAM" id="MobiDB-lite"/>
    </source>
</evidence>
<dbReference type="AlphaFoldDB" id="A0A1G8B2I0"/>
<proteinExistence type="predicted"/>
<evidence type="ECO:0000313" key="4">
    <source>
        <dbReference type="Proteomes" id="UP000198854"/>
    </source>
</evidence>
<name>A0A1G8B2I0_9VIBR</name>
<dbReference type="EMBL" id="FNDD01000012">
    <property type="protein sequence ID" value="SDH27388.1"/>
    <property type="molecule type" value="Genomic_DNA"/>
</dbReference>
<organism evidence="3 4">
    <name type="scientific">Vibrio xiamenensis</name>
    <dbReference type="NCBI Taxonomy" id="861298"/>
    <lineage>
        <taxon>Bacteria</taxon>
        <taxon>Pseudomonadati</taxon>
        <taxon>Pseudomonadota</taxon>
        <taxon>Gammaproteobacteria</taxon>
        <taxon>Vibrionales</taxon>
        <taxon>Vibrionaceae</taxon>
        <taxon>Vibrio</taxon>
    </lineage>
</organism>
<feature type="region of interest" description="Disordered" evidence="1">
    <location>
        <begin position="97"/>
        <end position="116"/>
    </location>
</feature>
<feature type="signal peptide" evidence="2">
    <location>
        <begin position="1"/>
        <end position="21"/>
    </location>
</feature>
<keyword evidence="2" id="KW-0732">Signal</keyword>